<sequence>MDEDFKSWVERFAAQLTVDGERVPFERVLAYHFDEITKLRATSGLTWRSMASLLARAGARRADGGLISADQLRVGYARLARRGEKATEQSQPPAAESSGGL</sequence>
<feature type="region of interest" description="Disordered" evidence="1">
    <location>
        <begin position="81"/>
        <end position="101"/>
    </location>
</feature>
<dbReference type="KEGG" id="rpe:RPE_1187"/>
<proteinExistence type="predicted"/>
<evidence type="ECO:0000313" key="2">
    <source>
        <dbReference type="EMBL" id="ABJ05139.1"/>
    </source>
</evidence>
<dbReference type="EMBL" id="CP000463">
    <property type="protein sequence ID" value="ABJ05139.1"/>
    <property type="molecule type" value="Genomic_DNA"/>
</dbReference>
<accession>Q07SE5</accession>
<organism evidence="2">
    <name type="scientific">Rhodopseudomonas palustris (strain BisA53)</name>
    <dbReference type="NCBI Taxonomy" id="316055"/>
    <lineage>
        <taxon>Bacteria</taxon>
        <taxon>Pseudomonadati</taxon>
        <taxon>Pseudomonadota</taxon>
        <taxon>Alphaproteobacteria</taxon>
        <taxon>Hyphomicrobiales</taxon>
        <taxon>Nitrobacteraceae</taxon>
        <taxon>Rhodopseudomonas</taxon>
    </lineage>
</organism>
<evidence type="ECO:0000256" key="1">
    <source>
        <dbReference type="SAM" id="MobiDB-lite"/>
    </source>
</evidence>
<reference evidence="2" key="1">
    <citation type="submission" date="2006-09" db="EMBL/GenBank/DDBJ databases">
        <title>Complete sequence of Rhodopseudomonas palustris BisA53.</title>
        <authorList>
            <consortium name="US DOE Joint Genome Institute"/>
            <person name="Copeland A."/>
            <person name="Lucas S."/>
            <person name="Lapidus A."/>
            <person name="Barry K."/>
            <person name="Detter J.C."/>
            <person name="Glavina del Rio T."/>
            <person name="Hammon N."/>
            <person name="Israni S."/>
            <person name="Dalin E."/>
            <person name="Tice H."/>
            <person name="Pitluck S."/>
            <person name="Chain P."/>
            <person name="Malfatti S."/>
            <person name="Shin M."/>
            <person name="Vergez L."/>
            <person name="Schmutz J."/>
            <person name="Larimer F."/>
            <person name="Land M."/>
            <person name="Hauser L."/>
            <person name="Pelletier D.A."/>
            <person name="Kyrpides N."/>
            <person name="Kim E."/>
            <person name="Harwood C.S."/>
            <person name="Oda Y."/>
            <person name="Richardson P."/>
        </authorList>
    </citation>
    <scope>NUCLEOTIDE SEQUENCE [LARGE SCALE GENOMIC DNA]</scope>
    <source>
        <strain evidence="2">BisA53</strain>
    </source>
</reference>
<dbReference type="OrthoDB" id="8453358at2"/>
<dbReference type="HOGENOM" id="CLU_2357859_0_0_5"/>
<name>Q07SE5_RHOP5</name>
<dbReference type="AlphaFoldDB" id="Q07SE5"/>
<gene>
    <name evidence="2" type="ordered locus">RPE_1187</name>
</gene>
<protein>
    <submittedName>
        <fullName evidence="2">Uncharacterized protein</fullName>
    </submittedName>
</protein>